<dbReference type="CDD" id="cd00158">
    <property type="entry name" value="RHOD"/>
    <property type="match status" value="1"/>
</dbReference>
<dbReference type="PANTHER" id="PTHR34209:SF1">
    <property type="entry name" value="CALCIUM SENSING RECEPTOR, CHLOROPLASTIC"/>
    <property type="match status" value="1"/>
</dbReference>
<keyword evidence="1" id="KW-1133">Transmembrane helix</keyword>
<feature type="transmembrane region" description="Helical" evidence="1">
    <location>
        <begin position="189"/>
        <end position="215"/>
    </location>
</feature>
<reference evidence="3 4" key="1">
    <citation type="submission" date="2021-05" db="EMBL/GenBank/DDBJ databases">
        <title>Genome Assembly of Synthetic Allotetraploid Brassica napus Reveals Homoeologous Exchanges between Subgenomes.</title>
        <authorList>
            <person name="Davis J.T."/>
        </authorList>
    </citation>
    <scope>NUCLEOTIDE SEQUENCE [LARGE SCALE GENOMIC DNA]</scope>
    <source>
        <strain evidence="4">cv. Da-Ae</strain>
        <tissue evidence="3">Seedling</tissue>
    </source>
</reference>
<keyword evidence="1" id="KW-0812">Transmembrane</keyword>
<sequence length="367" mass="39100">MAMAEMAMKSSVTTAKLTLPPSSSSCKKRVRQVSVALPTTTSISLLSVFSSPPPEAKAAVSISKDQIVSSLTEVEKTINQVQETGSSVFDATQRVFQVVGDALKPALDTALPIAKQAGEEALKLASPAFSEASKKAQEAMQSSGIDAEPVFNAAKTVTDVAQQTTKAIEDAKPIASSTMETISSADPSVVVVAAGAAFIAYLLIPPVWSAISFNFRGYKDIRSEKEKEKAGIPRLPSNAKNSMIAIPLEELPNKVKGIVRNSKRVEAEIAALKISYLKRINKGSNIIIMDSYSDSAKIVAKTLKVLGFKNCWIVTDGFSGGRGWLQSRLGTDSYNFSFAQVLSPSRIIPAASRFGTRSGTKFLPSSD</sequence>
<dbReference type="PROSITE" id="PS50206">
    <property type="entry name" value="RHODANESE_3"/>
    <property type="match status" value="1"/>
</dbReference>
<evidence type="ECO:0000313" key="4">
    <source>
        <dbReference type="Proteomes" id="UP000824890"/>
    </source>
</evidence>
<dbReference type="InterPro" id="IPR001763">
    <property type="entry name" value="Rhodanese-like_dom"/>
</dbReference>
<keyword evidence="4" id="KW-1185">Reference proteome</keyword>
<keyword evidence="1" id="KW-0472">Membrane</keyword>
<gene>
    <name evidence="3" type="ORF">HID58_011941</name>
</gene>
<accession>A0ABQ8DZP4</accession>
<dbReference type="Gene3D" id="3.40.250.10">
    <property type="entry name" value="Rhodanese-like domain"/>
    <property type="match status" value="1"/>
</dbReference>
<evidence type="ECO:0000313" key="3">
    <source>
        <dbReference type="EMBL" id="KAH0934824.1"/>
    </source>
</evidence>
<dbReference type="Proteomes" id="UP000824890">
    <property type="component" value="Unassembled WGS sequence"/>
</dbReference>
<dbReference type="EMBL" id="JAGKQM010000003">
    <property type="protein sequence ID" value="KAH0934824.1"/>
    <property type="molecule type" value="Genomic_DNA"/>
</dbReference>
<proteinExistence type="predicted"/>
<protein>
    <recommendedName>
        <fullName evidence="2">Rhodanese domain-containing protein</fullName>
    </recommendedName>
</protein>
<dbReference type="InterPro" id="IPR044690">
    <property type="entry name" value="CAS_plant"/>
</dbReference>
<feature type="domain" description="Rhodanese" evidence="2">
    <location>
        <begin position="220"/>
        <end position="333"/>
    </location>
</feature>
<dbReference type="InterPro" id="IPR036873">
    <property type="entry name" value="Rhodanese-like_dom_sf"/>
</dbReference>
<dbReference type="PANTHER" id="PTHR34209">
    <property type="entry name" value="RHODANESE/CELL CYCLE CONTROL PHOSPHATASE SUPERFAMILY PROTEIN"/>
    <property type="match status" value="1"/>
</dbReference>
<name>A0ABQ8DZP4_BRANA</name>
<evidence type="ECO:0000256" key="1">
    <source>
        <dbReference type="SAM" id="Phobius"/>
    </source>
</evidence>
<comment type="caution">
    <text evidence="3">The sequence shown here is derived from an EMBL/GenBank/DDBJ whole genome shotgun (WGS) entry which is preliminary data.</text>
</comment>
<organism evidence="3 4">
    <name type="scientific">Brassica napus</name>
    <name type="common">Rape</name>
    <dbReference type="NCBI Taxonomy" id="3708"/>
    <lineage>
        <taxon>Eukaryota</taxon>
        <taxon>Viridiplantae</taxon>
        <taxon>Streptophyta</taxon>
        <taxon>Embryophyta</taxon>
        <taxon>Tracheophyta</taxon>
        <taxon>Spermatophyta</taxon>
        <taxon>Magnoliopsida</taxon>
        <taxon>eudicotyledons</taxon>
        <taxon>Gunneridae</taxon>
        <taxon>Pentapetalae</taxon>
        <taxon>rosids</taxon>
        <taxon>malvids</taxon>
        <taxon>Brassicales</taxon>
        <taxon>Brassicaceae</taxon>
        <taxon>Brassiceae</taxon>
        <taxon>Brassica</taxon>
    </lineage>
</organism>
<evidence type="ECO:0000259" key="2">
    <source>
        <dbReference type="PROSITE" id="PS50206"/>
    </source>
</evidence>